<proteinExistence type="predicted"/>
<feature type="domain" description="HTH iclR-type" evidence="4">
    <location>
        <begin position="10"/>
        <end position="71"/>
    </location>
</feature>
<reference evidence="7" key="1">
    <citation type="journal article" date="2019" name="Int. J. Syst. Evol. Microbiol.">
        <title>The Global Catalogue of Microorganisms (GCM) 10K type strain sequencing project: providing services to taxonomists for standard genome sequencing and annotation.</title>
        <authorList>
            <consortium name="The Broad Institute Genomics Platform"/>
            <consortium name="The Broad Institute Genome Sequencing Center for Infectious Disease"/>
            <person name="Wu L."/>
            <person name="Ma J."/>
        </authorList>
    </citation>
    <scope>NUCLEOTIDE SEQUENCE [LARGE SCALE GENOMIC DNA]</scope>
    <source>
        <strain evidence="7">CCUG 56698</strain>
    </source>
</reference>
<gene>
    <name evidence="6" type="ORF">ACFQWG_11640</name>
</gene>
<dbReference type="SMART" id="SM00346">
    <property type="entry name" value="HTH_ICLR"/>
    <property type="match status" value="1"/>
</dbReference>
<dbReference type="Gene3D" id="1.10.10.10">
    <property type="entry name" value="Winged helix-like DNA-binding domain superfamily/Winged helix DNA-binding domain"/>
    <property type="match status" value="1"/>
</dbReference>
<accession>A0ABW2SNW9</accession>
<dbReference type="InterPro" id="IPR029016">
    <property type="entry name" value="GAF-like_dom_sf"/>
</dbReference>
<dbReference type="InterPro" id="IPR014757">
    <property type="entry name" value="Tscrpt_reg_IclR_C"/>
</dbReference>
<evidence type="ECO:0000259" key="4">
    <source>
        <dbReference type="PROSITE" id="PS51077"/>
    </source>
</evidence>
<dbReference type="InterPro" id="IPR050707">
    <property type="entry name" value="HTH_MetabolicPath_Reg"/>
</dbReference>
<dbReference type="InterPro" id="IPR036388">
    <property type="entry name" value="WH-like_DNA-bd_sf"/>
</dbReference>
<dbReference type="PANTHER" id="PTHR30136">
    <property type="entry name" value="HELIX-TURN-HELIX TRANSCRIPTIONAL REGULATOR, ICLR FAMILY"/>
    <property type="match status" value="1"/>
</dbReference>
<dbReference type="RefSeq" id="WP_380975504.1">
    <property type="nucleotide sequence ID" value="NZ_JBHTEF010000001.1"/>
</dbReference>
<evidence type="ECO:0000313" key="6">
    <source>
        <dbReference type="EMBL" id="MFC7581847.1"/>
    </source>
</evidence>
<evidence type="ECO:0000259" key="5">
    <source>
        <dbReference type="PROSITE" id="PS51078"/>
    </source>
</evidence>
<evidence type="ECO:0000313" key="7">
    <source>
        <dbReference type="Proteomes" id="UP001596527"/>
    </source>
</evidence>
<dbReference type="Pfam" id="PF01614">
    <property type="entry name" value="IclR_C"/>
    <property type="match status" value="1"/>
</dbReference>
<dbReference type="PANTHER" id="PTHR30136:SF24">
    <property type="entry name" value="HTH-TYPE TRANSCRIPTIONAL REPRESSOR ALLR"/>
    <property type="match status" value="1"/>
</dbReference>
<organism evidence="6 7">
    <name type="scientific">Schaalia naturae</name>
    <dbReference type="NCBI Taxonomy" id="635203"/>
    <lineage>
        <taxon>Bacteria</taxon>
        <taxon>Bacillati</taxon>
        <taxon>Actinomycetota</taxon>
        <taxon>Actinomycetes</taxon>
        <taxon>Actinomycetales</taxon>
        <taxon>Actinomycetaceae</taxon>
        <taxon>Schaalia</taxon>
    </lineage>
</organism>
<dbReference type="SUPFAM" id="SSF46785">
    <property type="entry name" value="Winged helix' DNA-binding domain"/>
    <property type="match status" value="1"/>
</dbReference>
<evidence type="ECO:0000256" key="1">
    <source>
        <dbReference type="ARBA" id="ARBA00023015"/>
    </source>
</evidence>
<comment type="caution">
    <text evidence="6">The sequence shown here is derived from an EMBL/GenBank/DDBJ whole genome shotgun (WGS) entry which is preliminary data.</text>
</comment>
<dbReference type="Gene3D" id="3.30.450.40">
    <property type="match status" value="1"/>
</dbReference>
<protein>
    <submittedName>
        <fullName evidence="6">IclR family transcriptional regulator</fullName>
    </submittedName>
</protein>
<dbReference type="Proteomes" id="UP001596527">
    <property type="component" value="Unassembled WGS sequence"/>
</dbReference>
<keyword evidence="3" id="KW-0804">Transcription</keyword>
<keyword evidence="7" id="KW-1185">Reference proteome</keyword>
<evidence type="ECO:0000256" key="3">
    <source>
        <dbReference type="ARBA" id="ARBA00023163"/>
    </source>
</evidence>
<dbReference type="Pfam" id="PF09339">
    <property type="entry name" value="HTH_IclR"/>
    <property type="match status" value="1"/>
</dbReference>
<dbReference type="PROSITE" id="PS51078">
    <property type="entry name" value="ICLR_ED"/>
    <property type="match status" value="1"/>
</dbReference>
<dbReference type="SUPFAM" id="SSF55781">
    <property type="entry name" value="GAF domain-like"/>
    <property type="match status" value="1"/>
</dbReference>
<name>A0ABW2SNW9_9ACTO</name>
<keyword evidence="2" id="KW-0238">DNA-binding</keyword>
<dbReference type="EMBL" id="JBHTEF010000001">
    <property type="protein sequence ID" value="MFC7581847.1"/>
    <property type="molecule type" value="Genomic_DNA"/>
</dbReference>
<sequence length="271" mass="29792">MTDDRGAPVVKSADRLMILFDYLAAQSPATLTQIARDLGIPNSSTYQLLSTATRRGYIALDLEDKVYSLGSRFWEITQASQGDPSIAQLAQEPMDQLRDATQETVQLAQLDGMENVYLAIAESPLPMKLVSQVGSRLPAHATGLGKTLLAYLDRDELHRRLGNSDLAAMTENTITDRQELETELDLIRSRGCGEDREEYLVGCRCVAMPIRDRNDNVVAALSVSVPTPRFTPRLERTIHTELRQTIHALEKKLGRVASDAAGTPAIVSANT</sequence>
<evidence type="ECO:0000256" key="2">
    <source>
        <dbReference type="ARBA" id="ARBA00023125"/>
    </source>
</evidence>
<dbReference type="InterPro" id="IPR036390">
    <property type="entry name" value="WH_DNA-bd_sf"/>
</dbReference>
<keyword evidence="1" id="KW-0805">Transcription regulation</keyword>
<dbReference type="PROSITE" id="PS51077">
    <property type="entry name" value="HTH_ICLR"/>
    <property type="match status" value="1"/>
</dbReference>
<feature type="domain" description="IclR-ED" evidence="5">
    <location>
        <begin position="65"/>
        <end position="255"/>
    </location>
</feature>
<dbReference type="InterPro" id="IPR005471">
    <property type="entry name" value="Tscrpt_reg_IclR_N"/>
</dbReference>